<feature type="non-terminal residue" evidence="2">
    <location>
        <position position="1"/>
    </location>
</feature>
<keyword evidence="3" id="KW-1185">Reference proteome</keyword>
<accession>A0A8S4A0Q1</accession>
<name>A0A8S4A0Q1_9EUPU</name>
<reference evidence="2" key="1">
    <citation type="submission" date="2021-04" db="EMBL/GenBank/DDBJ databases">
        <authorList>
            <consortium name="Molecular Ecology Group"/>
        </authorList>
    </citation>
    <scope>NUCLEOTIDE SEQUENCE</scope>
</reference>
<dbReference type="Proteomes" id="UP000678393">
    <property type="component" value="Unassembled WGS sequence"/>
</dbReference>
<feature type="region of interest" description="Disordered" evidence="1">
    <location>
        <begin position="1"/>
        <end position="89"/>
    </location>
</feature>
<evidence type="ECO:0000313" key="2">
    <source>
        <dbReference type="EMBL" id="CAG5133890.1"/>
    </source>
</evidence>
<sequence length="202" mass="21847">MTPKSSRGTATTSTSYDGRGAQKADATRSSGSDRQLNNHDRLASEDSTTGNTVQQAETDTGRKLSIKDATNASLEKSLTPSNTSSPKLGVKMLGTHISKTASNVAVVQPRSGEKMETTFDAEVRTETVHKHSPDLDMSKTALGKETTFLTPDKDEKTTFMDDAGETMDIKPMPPIMRALPYGYFRGYSGYGGFSNRNFHIPG</sequence>
<proteinExistence type="predicted"/>
<dbReference type="AlphaFoldDB" id="A0A8S4A0Q1"/>
<evidence type="ECO:0000256" key="1">
    <source>
        <dbReference type="SAM" id="MobiDB-lite"/>
    </source>
</evidence>
<gene>
    <name evidence="2" type="ORF">CUNI_LOCUS19448</name>
</gene>
<dbReference type="OrthoDB" id="2161974at2759"/>
<organism evidence="2 3">
    <name type="scientific">Candidula unifasciata</name>
    <dbReference type="NCBI Taxonomy" id="100452"/>
    <lineage>
        <taxon>Eukaryota</taxon>
        <taxon>Metazoa</taxon>
        <taxon>Spiralia</taxon>
        <taxon>Lophotrochozoa</taxon>
        <taxon>Mollusca</taxon>
        <taxon>Gastropoda</taxon>
        <taxon>Heterobranchia</taxon>
        <taxon>Euthyneura</taxon>
        <taxon>Panpulmonata</taxon>
        <taxon>Eupulmonata</taxon>
        <taxon>Stylommatophora</taxon>
        <taxon>Helicina</taxon>
        <taxon>Helicoidea</taxon>
        <taxon>Geomitridae</taxon>
        <taxon>Candidula</taxon>
    </lineage>
</organism>
<feature type="compositionally biased region" description="Polar residues" evidence="1">
    <location>
        <begin position="68"/>
        <end position="86"/>
    </location>
</feature>
<feature type="non-terminal residue" evidence="2">
    <location>
        <position position="202"/>
    </location>
</feature>
<protein>
    <submittedName>
        <fullName evidence="2">Uncharacterized protein</fullName>
    </submittedName>
</protein>
<evidence type="ECO:0000313" key="3">
    <source>
        <dbReference type="Proteomes" id="UP000678393"/>
    </source>
</evidence>
<feature type="compositionally biased region" description="Polar residues" evidence="1">
    <location>
        <begin position="45"/>
        <end position="58"/>
    </location>
</feature>
<dbReference type="EMBL" id="CAJHNH020006568">
    <property type="protein sequence ID" value="CAG5133890.1"/>
    <property type="molecule type" value="Genomic_DNA"/>
</dbReference>
<comment type="caution">
    <text evidence="2">The sequence shown here is derived from an EMBL/GenBank/DDBJ whole genome shotgun (WGS) entry which is preliminary data.</text>
</comment>
<feature type="compositionally biased region" description="Polar residues" evidence="1">
    <location>
        <begin position="1"/>
        <end position="16"/>
    </location>
</feature>